<dbReference type="RefSeq" id="WP_175381803.1">
    <property type="nucleotide sequence ID" value="NZ_CBCRYD010000039.1"/>
</dbReference>
<keyword evidence="1" id="KW-0732">Signal</keyword>
<reference evidence="3 4" key="1">
    <citation type="submission" date="2020-05" db="EMBL/GenBank/DDBJ databases">
        <title>Genome Sequencing of Type Strains.</title>
        <authorList>
            <person name="Lemaire J.F."/>
            <person name="Inderbitzin P."/>
            <person name="Gregorio O.A."/>
            <person name="Collins S.B."/>
            <person name="Wespe N."/>
            <person name="Knight-Connoni V."/>
        </authorList>
    </citation>
    <scope>NUCLEOTIDE SEQUENCE [LARGE SCALE GENOMIC DNA]</scope>
    <source>
        <strain evidence="3 4">DSM 19942</strain>
    </source>
</reference>
<feature type="chain" id="PRO_5046207519" description="Transglutaminase-like domain-containing protein" evidence="1">
    <location>
        <begin position="19"/>
        <end position="285"/>
    </location>
</feature>
<organism evidence="3 4">
    <name type="scientific">Paenibacillus taichungensis</name>
    <dbReference type="NCBI Taxonomy" id="484184"/>
    <lineage>
        <taxon>Bacteria</taxon>
        <taxon>Bacillati</taxon>
        <taxon>Bacillota</taxon>
        <taxon>Bacilli</taxon>
        <taxon>Bacillales</taxon>
        <taxon>Paenibacillaceae</taxon>
        <taxon>Paenibacillus</taxon>
    </lineage>
</organism>
<name>A0ABX2MLI5_9BACL</name>
<comment type="caution">
    <text evidence="3">The sequence shown here is derived from an EMBL/GenBank/DDBJ whole genome shotgun (WGS) entry which is preliminary data.</text>
</comment>
<evidence type="ECO:0000313" key="4">
    <source>
        <dbReference type="Proteomes" id="UP000577724"/>
    </source>
</evidence>
<dbReference type="InterPro" id="IPR052557">
    <property type="entry name" value="CAP/Cytokinesis_protein"/>
</dbReference>
<protein>
    <recommendedName>
        <fullName evidence="2">Transglutaminase-like domain-containing protein</fullName>
    </recommendedName>
</protein>
<evidence type="ECO:0000256" key="1">
    <source>
        <dbReference type="SAM" id="SignalP"/>
    </source>
</evidence>
<dbReference type="InterPro" id="IPR038765">
    <property type="entry name" value="Papain-like_cys_pep_sf"/>
</dbReference>
<accession>A0ABX2MLI5</accession>
<proteinExistence type="predicted"/>
<dbReference type="Gene3D" id="3.10.620.30">
    <property type="match status" value="1"/>
</dbReference>
<evidence type="ECO:0000259" key="2">
    <source>
        <dbReference type="SMART" id="SM00460"/>
    </source>
</evidence>
<keyword evidence="4" id="KW-1185">Reference proteome</keyword>
<dbReference type="SMART" id="SM00460">
    <property type="entry name" value="TGc"/>
    <property type="match status" value="1"/>
</dbReference>
<dbReference type="PANTHER" id="PTHR46333:SF2">
    <property type="entry name" value="CYTOKINESIS PROTEIN 3"/>
    <property type="match status" value="1"/>
</dbReference>
<feature type="domain" description="Transglutaminase-like" evidence="2">
    <location>
        <begin position="160"/>
        <end position="216"/>
    </location>
</feature>
<feature type="signal peptide" evidence="1">
    <location>
        <begin position="1"/>
        <end position="18"/>
    </location>
</feature>
<dbReference type="Proteomes" id="UP000577724">
    <property type="component" value="Unassembled WGS sequence"/>
</dbReference>
<dbReference type="GeneID" id="97131504"/>
<sequence length="285" mass="33003">MIVVVILYVTLLSSVASADIETVKIHSYDQLTGVLHEALQSHTKEIHFDLYDSTENIEKKILDAADKVNYYGDYISQTRNMFYWSWLTFGPNLSKIEFRITYFETPEQTQYVDQVVNETISSIIKPGMDDFTKEKVIHDWIVNRLSYDYGLIEQSAFAGIVPPYKTVCQGYSLLANNMLSKAGIENKIVYGWNEGSAHSWNLVKLDGHWYHLDVTWNDNGNSYDYYNLTDDQISSTRTWFREYYPAAGTDFKVALKQKHRQGKNVLEFAAMGHLFRSLYKQSNND</sequence>
<evidence type="ECO:0000313" key="3">
    <source>
        <dbReference type="EMBL" id="NUU54865.1"/>
    </source>
</evidence>
<dbReference type="Pfam" id="PF01841">
    <property type="entry name" value="Transglut_core"/>
    <property type="match status" value="1"/>
</dbReference>
<dbReference type="SUPFAM" id="SSF54001">
    <property type="entry name" value="Cysteine proteinases"/>
    <property type="match status" value="1"/>
</dbReference>
<dbReference type="EMBL" id="JABMCC010000107">
    <property type="protein sequence ID" value="NUU54865.1"/>
    <property type="molecule type" value="Genomic_DNA"/>
</dbReference>
<dbReference type="PANTHER" id="PTHR46333">
    <property type="entry name" value="CYTOKINESIS PROTEIN 3"/>
    <property type="match status" value="1"/>
</dbReference>
<dbReference type="InterPro" id="IPR002931">
    <property type="entry name" value="Transglutaminase-like"/>
</dbReference>
<gene>
    <name evidence="3" type="ORF">HP548_12335</name>
</gene>